<comment type="subcellular location">
    <subcellularLocation>
        <location evidence="1">Membrane</location>
        <topology evidence="1">Multi-pass membrane protein</topology>
    </subcellularLocation>
</comment>
<evidence type="ECO:0000256" key="1">
    <source>
        <dbReference type="ARBA" id="ARBA00004141"/>
    </source>
</evidence>
<gene>
    <name evidence="10" type="ORF">T9R20_07710</name>
</gene>
<keyword evidence="4" id="KW-0125">Carotenoid biosynthesis</keyword>
<dbReference type="Pfam" id="PF18916">
    <property type="entry name" value="Lycopene_cyc"/>
    <property type="match status" value="1"/>
</dbReference>
<feature type="transmembrane region" description="Helical" evidence="8">
    <location>
        <begin position="35"/>
        <end position="58"/>
    </location>
</feature>
<dbReference type="NCBIfam" id="TIGR03462">
    <property type="entry name" value="CarR_dom_SF"/>
    <property type="match status" value="1"/>
</dbReference>
<dbReference type="EMBL" id="CP139779">
    <property type="protein sequence ID" value="WQB71824.1"/>
    <property type="molecule type" value="Genomic_DNA"/>
</dbReference>
<evidence type="ECO:0000256" key="7">
    <source>
        <dbReference type="ARBA" id="ARBA00023235"/>
    </source>
</evidence>
<comment type="pathway">
    <text evidence="2">Carotenoid biosynthesis.</text>
</comment>
<evidence type="ECO:0000259" key="9">
    <source>
        <dbReference type="Pfam" id="PF18916"/>
    </source>
</evidence>
<keyword evidence="3 8" id="KW-0812">Transmembrane</keyword>
<feature type="domain" description="Lycopene cyclase" evidence="9">
    <location>
        <begin position="2"/>
        <end position="94"/>
    </location>
</feature>
<proteinExistence type="predicted"/>
<dbReference type="InterPro" id="IPR017825">
    <property type="entry name" value="Lycopene_cyclase_dom"/>
</dbReference>
<keyword evidence="5 8" id="KW-1133">Transmembrane helix</keyword>
<evidence type="ECO:0000256" key="2">
    <source>
        <dbReference type="ARBA" id="ARBA00004829"/>
    </source>
</evidence>
<feature type="transmembrane region" description="Helical" evidence="8">
    <location>
        <begin position="6"/>
        <end position="23"/>
    </location>
</feature>
<sequence>MTYTLISIPFVLLAAGVTLATARRPRFRERMVASLAGAVVLVILTAIFDNVIIGTGLVAYDEEHRSGILIGLAPIEDFLYAIAAAFLVPAVHTLMTARRVPEETA</sequence>
<evidence type="ECO:0000313" key="10">
    <source>
        <dbReference type="EMBL" id="WQB71824.1"/>
    </source>
</evidence>
<keyword evidence="7" id="KW-0413">Isomerase</keyword>
<evidence type="ECO:0000313" key="11">
    <source>
        <dbReference type="Proteomes" id="UP001324533"/>
    </source>
</evidence>
<reference evidence="10 11" key="1">
    <citation type="submission" date="2023-06" db="EMBL/GenBank/DDBJ databases">
        <title>Rock-solubilizing bacteria, Microbacterium invictum, promotes re-establishment of vegetation in rocky wasteland by accelerating rock bio-weathering and reshaping soil bacterial community.</title>
        <authorList>
            <person name="Liu C."/>
        </authorList>
    </citation>
    <scope>NUCLEOTIDE SEQUENCE [LARGE SCALE GENOMIC DNA]</scope>
    <source>
        <strain evidence="10 11">X-18</strain>
    </source>
</reference>
<dbReference type="RefSeq" id="WP_322411937.1">
    <property type="nucleotide sequence ID" value="NZ_CP139779.1"/>
</dbReference>
<evidence type="ECO:0000256" key="5">
    <source>
        <dbReference type="ARBA" id="ARBA00022989"/>
    </source>
</evidence>
<organism evidence="10 11">
    <name type="scientific">Microbacterium invictum</name>
    <dbReference type="NCBI Taxonomy" id="515415"/>
    <lineage>
        <taxon>Bacteria</taxon>
        <taxon>Bacillati</taxon>
        <taxon>Actinomycetota</taxon>
        <taxon>Actinomycetes</taxon>
        <taxon>Micrococcales</taxon>
        <taxon>Microbacteriaceae</taxon>
        <taxon>Microbacterium</taxon>
    </lineage>
</organism>
<evidence type="ECO:0000256" key="6">
    <source>
        <dbReference type="ARBA" id="ARBA00023136"/>
    </source>
</evidence>
<keyword evidence="6 8" id="KW-0472">Membrane</keyword>
<evidence type="ECO:0000256" key="3">
    <source>
        <dbReference type="ARBA" id="ARBA00022692"/>
    </source>
</evidence>
<protein>
    <submittedName>
        <fullName evidence="10">Lycopene cyclase domain-containing protein</fullName>
    </submittedName>
</protein>
<dbReference type="Proteomes" id="UP001324533">
    <property type="component" value="Chromosome"/>
</dbReference>
<keyword evidence="11" id="KW-1185">Reference proteome</keyword>
<evidence type="ECO:0000256" key="8">
    <source>
        <dbReference type="SAM" id="Phobius"/>
    </source>
</evidence>
<evidence type="ECO:0000256" key="4">
    <source>
        <dbReference type="ARBA" id="ARBA00022746"/>
    </source>
</evidence>
<name>A0ABZ0VFD7_9MICO</name>
<accession>A0ABZ0VFD7</accession>
<feature type="transmembrane region" description="Helical" evidence="8">
    <location>
        <begin position="78"/>
        <end position="97"/>
    </location>
</feature>